<feature type="transmembrane region" description="Helical" evidence="5">
    <location>
        <begin position="83"/>
        <end position="106"/>
    </location>
</feature>
<reference evidence="7 8" key="1">
    <citation type="submission" date="2024-09" db="EMBL/GenBank/DDBJ databases">
        <authorList>
            <person name="Sun Q."/>
            <person name="Mori K."/>
        </authorList>
    </citation>
    <scope>NUCLEOTIDE SEQUENCE [LARGE SCALE GENOMIC DNA]</scope>
    <source>
        <strain evidence="7 8">JCM 15389</strain>
    </source>
</reference>
<evidence type="ECO:0000256" key="4">
    <source>
        <dbReference type="ARBA" id="ARBA00023136"/>
    </source>
</evidence>
<feature type="transmembrane region" description="Helical" evidence="5">
    <location>
        <begin position="52"/>
        <end position="71"/>
    </location>
</feature>
<dbReference type="InterPro" id="IPR011701">
    <property type="entry name" value="MFS"/>
</dbReference>
<evidence type="ECO:0000256" key="3">
    <source>
        <dbReference type="ARBA" id="ARBA00022989"/>
    </source>
</evidence>
<feature type="transmembrane region" description="Helical" evidence="5">
    <location>
        <begin position="396"/>
        <end position="419"/>
    </location>
</feature>
<name>A0ABV6C5Y0_9ACTN</name>
<dbReference type="InterPro" id="IPR020846">
    <property type="entry name" value="MFS_dom"/>
</dbReference>
<evidence type="ECO:0000256" key="5">
    <source>
        <dbReference type="SAM" id="Phobius"/>
    </source>
</evidence>
<accession>A0ABV6C5Y0</accession>
<evidence type="ECO:0000256" key="1">
    <source>
        <dbReference type="ARBA" id="ARBA00004651"/>
    </source>
</evidence>
<feature type="domain" description="Major facilitator superfamily (MFS) profile" evidence="6">
    <location>
        <begin position="13"/>
        <end position="431"/>
    </location>
</feature>
<evidence type="ECO:0000313" key="7">
    <source>
        <dbReference type="EMBL" id="MFC0082708.1"/>
    </source>
</evidence>
<dbReference type="Gene3D" id="1.20.1250.20">
    <property type="entry name" value="MFS general substrate transporter like domains"/>
    <property type="match status" value="1"/>
</dbReference>
<keyword evidence="2 5" id="KW-0812">Transmembrane</keyword>
<dbReference type="PROSITE" id="PS50850">
    <property type="entry name" value="MFS"/>
    <property type="match status" value="1"/>
</dbReference>
<organism evidence="7 8">
    <name type="scientific">Aciditerrimonas ferrireducens</name>
    <dbReference type="NCBI Taxonomy" id="667306"/>
    <lineage>
        <taxon>Bacteria</taxon>
        <taxon>Bacillati</taxon>
        <taxon>Actinomycetota</taxon>
        <taxon>Acidimicrobiia</taxon>
        <taxon>Acidimicrobiales</taxon>
        <taxon>Acidimicrobiaceae</taxon>
        <taxon>Aciditerrimonas</taxon>
    </lineage>
</organism>
<dbReference type="PANTHER" id="PTHR23520">
    <property type="entry name" value="TRANSPORTER, PUTATIVE (AFU_ORTHOLOGUE AFUA_3G04000)-RELATED"/>
    <property type="match status" value="1"/>
</dbReference>
<evidence type="ECO:0000256" key="2">
    <source>
        <dbReference type="ARBA" id="ARBA00022692"/>
    </source>
</evidence>
<dbReference type="InterPro" id="IPR036259">
    <property type="entry name" value="MFS_trans_sf"/>
</dbReference>
<feature type="transmembrane region" description="Helical" evidence="5">
    <location>
        <begin position="151"/>
        <end position="171"/>
    </location>
</feature>
<dbReference type="EMBL" id="JBHLYQ010000139">
    <property type="protein sequence ID" value="MFC0082708.1"/>
    <property type="molecule type" value="Genomic_DNA"/>
</dbReference>
<feature type="transmembrane region" description="Helical" evidence="5">
    <location>
        <begin position="183"/>
        <end position="204"/>
    </location>
</feature>
<keyword evidence="8" id="KW-1185">Reference proteome</keyword>
<dbReference type="Proteomes" id="UP001589788">
    <property type="component" value="Unassembled WGS sequence"/>
</dbReference>
<feature type="transmembrane region" description="Helical" evidence="5">
    <location>
        <begin position="286"/>
        <end position="307"/>
    </location>
</feature>
<keyword evidence="4 5" id="KW-0472">Membrane</keyword>
<evidence type="ECO:0000313" key="8">
    <source>
        <dbReference type="Proteomes" id="UP001589788"/>
    </source>
</evidence>
<keyword evidence="3 5" id="KW-1133">Transmembrane helix</keyword>
<comment type="caution">
    <text evidence="7">The sequence shown here is derived from an EMBL/GenBank/DDBJ whole genome shotgun (WGS) entry which is preliminary data.</text>
</comment>
<dbReference type="RefSeq" id="WP_377790331.1">
    <property type="nucleotide sequence ID" value="NZ_JBHLYQ010000139.1"/>
</dbReference>
<evidence type="ECO:0000259" key="6">
    <source>
        <dbReference type="PROSITE" id="PS50850"/>
    </source>
</evidence>
<feature type="transmembrane region" description="Helical" evidence="5">
    <location>
        <begin position="22"/>
        <end position="40"/>
    </location>
</feature>
<feature type="transmembrane region" description="Helical" evidence="5">
    <location>
        <begin position="328"/>
        <end position="351"/>
    </location>
</feature>
<dbReference type="SUPFAM" id="SSF103473">
    <property type="entry name" value="MFS general substrate transporter"/>
    <property type="match status" value="1"/>
</dbReference>
<protein>
    <submittedName>
        <fullName evidence="7">MFS transporter</fullName>
    </submittedName>
</protein>
<sequence length="451" mass="45237">MPAPTQGQDSEGNLPWLYAGRAIRSFATAFLTVVFPLYLARQHLSSTTVGAVLTAGSFLGAGLVAAVGIVGDRIGRRPVLIGVGLLGVLGALALAGSTNVAVAAVASGLGGIGRGGGAGSGGAFGPFFPAEQPLLAASVPPAQRTRAFARLGLLGVLAAAAGSLVAGLPAALHDLGLSVDAGYRLVFVLGALCSLVVVLVSLPLREPRPSRSSQGAGSAALAAEAAAEEGPTTGAAHQGSAGQGSPGGLSTRQLIGRLGLTNALNGFGFGFLGPLLTYWFHVRFGVGSAEVGLVFTVVNLLSALPYLGADRLTARLGAVRTVAVTRGLSVLLLIGMAPAPTFAIAAVLLTLRTVANSLGIPARQSYTMGVADERRRGTVAALGTLPSMVTSSISPVVGGAIMGAFVDIPIVGAAVFMGANTLSYYLAFRHAPPPEEQGRPARAALRRSEEG</sequence>
<comment type="subcellular location">
    <subcellularLocation>
        <location evidence="1">Cell membrane</location>
        <topology evidence="1">Multi-pass membrane protein</topology>
    </subcellularLocation>
</comment>
<gene>
    <name evidence="7" type="ORF">ACFFRE_11250</name>
</gene>
<dbReference type="PANTHER" id="PTHR23520:SF5">
    <property type="entry name" value="TRANSPORTER, PUTATIVE (AFU_ORTHOLOGUE AFUA_3G04000)-RELATED"/>
    <property type="match status" value="1"/>
</dbReference>
<feature type="transmembrane region" description="Helical" evidence="5">
    <location>
        <begin position="260"/>
        <end position="280"/>
    </location>
</feature>
<dbReference type="Pfam" id="PF07690">
    <property type="entry name" value="MFS_1"/>
    <property type="match status" value="2"/>
</dbReference>
<proteinExistence type="predicted"/>